<dbReference type="AlphaFoldDB" id="E3MRR3"/>
<keyword evidence="3" id="KW-1185">Reference proteome</keyword>
<gene>
    <name evidence="2" type="ORF">CRE_14754</name>
</gene>
<evidence type="ECO:0008006" key="4">
    <source>
        <dbReference type="Google" id="ProtNLM"/>
    </source>
</evidence>
<organism evidence="3">
    <name type="scientific">Caenorhabditis remanei</name>
    <name type="common">Caenorhabditis vulgaris</name>
    <dbReference type="NCBI Taxonomy" id="31234"/>
    <lineage>
        <taxon>Eukaryota</taxon>
        <taxon>Metazoa</taxon>
        <taxon>Ecdysozoa</taxon>
        <taxon>Nematoda</taxon>
        <taxon>Chromadorea</taxon>
        <taxon>Rhabditida</taxon>
        <taxon>Rhabditina</taxon>
        <taxon>Rhabditomorpha</taxon>
        <taxon>Rhabditoidea</taxon>
        <taxon>Rhabditidae</taxon>
        <taxon>Peloderinae</taxon>
        <taxon>Caenorhabditis</taxon>
    </lineage>
</organism>
<dbReference type="eggNOG" id="ENOG502T3JE">
    <property type="taxonomic scope" value="Eukaryota"/>
</dbReference>
<dbReference type="Pfam" id="PF03761">
    <property type="entry name" value="DUF316"/>
    <property type="match status" value="1"/>
</dbReference>
<reference evidence="2" key="1">
    <citation type="submission" date="2007-07" db="EMBL/GenBank/DDBJ databases">
        <title>PCAP assembly of the Caenorhabditis remanei genome.</title>
        <authorList>
            <consortium name="The Caenorhabditis remanei Sequencing Consortium"/>
            <person name="Wilson R.K."/>
        </authorList>
    </citation>
    <scope>NUCLEOTIDE SEQUENCE [LARGE SCALE GENOMIC DNA]</scope>
    <source>
        <strain evidence="2">PB4641</strain>
    </source>
</reference>
<protein>
    <recommendedName>
        <fullName evidence="4">Peptidase S1 domain-containing protein</fullName>
    </recommendedName>
</protein>
<dbReference type="InParanoid" id="E3MRR3"/>
<dbReference type="Proteomes" id="UP000008281">
    <property type="component" value="Unassembled WGS sequence"/>
</dbReference>
<keyword evidence="1" id="KW-0732">Signal</keyword>
<evidence type="ECO:0000313" key="2">
    <source>
        <dbReference type="EMBL" id="EFP08061.1"/>
    </source>
</evidence>
<name>E3MRR3_CAERE</name>
<dbReference type="STRING" id="31234.E3MRR3"/>
<sequence length="288" mass="32478">MCSLQFFLLLAVTHMAFGIEYIPFRRLSKEENEELMRTCGLLRRRSPGNTEFVFMASVTRFERVYNGFLISPRHVVSTTDGDNEEFDPKRCNGYHYDMDPALLGNITVTVYNWRPKKIRKAVNFYGCSSKLFPKSSVWVYELEKDIDTSSVPHPICLLGDGSLLKKDTELMLCVDEPEESKSPVNLTECPTTYRDELFCGVSKDAIHSRDFGSGVVLKDRRINYLAGLLHIEKKKKSMESCSNATETPPAPTPLSSFSLSSPWSTSFAKNWESASKVQPCIPGGADIE</sequence>
<dbReference type="EMBL" id="DS268470">
    <property type="protein sequence ID" value="EFP08061.1"/>
    <property type="molecule type" value="Genomic_DNA"/>
</dbReference>
<accession>E3MRR3</accession>
<evidence type="ECO:0000256" key="1">
    <source>
        <dbReference type="SAM" id="SignalP"/>
    </source>
</evidence>
<feature type="chain" id="PRO_5003177530" description="Peptidase S1 domain-containing protein" evidence="1">
    <location>
        <begin position="19"/>
        <end position="288"/>
    </location>
</feature>
<feature type="signal peptide" evidence="1">
    <location>
        <begin position="1"/>
        <end position="18"/>
    </location>
</feature>
<dbReference type="HOGENOM" id="CLU_967222_0_0_1"/>
<dbReference type="InterPro" id="IPR005514">
    <property type="entry name" value="DUF316"/>
</dbReference>
<proteinExistence type="predicted"/>
<evidence type="ECO:0000313" key="3">
    <source>
        <dbReference type="Proteomes" id="UP000008281"/>
    </source>
</evidence>